<keyword evidence="3" id="KW-1185">Reference proteome</keyword>
<dbReference type="Proteomes" id="UP000669060">
    <property type="component" value="Unassembled WGS sequence"/>
</dbReference>
<dbReference type="Pfam" id="PF00561">
    <property type="entry name" value="Abhydrolase_1"/>
    <property type="match status" value="1"/>
</dbReference>
<evidence type="ECO:0000259" key="1">
    <source>
        <dbReference type="Pfam" id="PF00561"/>
    </source>
</evidence>
<gene>
    <name evidence="2" type="ORF">JFY56_23105</name>
</gene>
<dbReference type="SUPFAM" id="SSF53474">
    <property type="entry name" value="alpha/beta-Hydrolases"/>
    <property type="match status" value="1"/>
</dbReference>
<keyword evidence="2" id="KW-0378">Hydrolase</keyword>
<feature type="domain" description="AB hydrolase-1" evidence="1">
    <location>
        <begin position="71"/>
        <end position="158"/>
    </location>
</feature>
<reference evidence="2 3" key="1">
    <citation type="submission" date="2020-12" db="EMBL/GenBank/DDBJ databases">
        <title>Pseudomonas schmalbachii sp. nov. isolated from millipede gut.</title>
        <authorList>
            <person name="Shelomi M."/>
        </authorList>
    </citation>
    <scope>NUCLEOTIDE SEQUENCE [LARGE SCALE GENOMIC DNA]</scope>
    <source>
        <strain evidence="2 3">Milli4</strain>
    </source>
</reference>
<name>A0ABS3TWS7_9PSED</name>
<evidence type="ECO:0000313" key="3">
    <source>
        <dbReference type="Proteomes" id="UP000669060"/>
    </source>
</evidence>
<evidence type="ECO:0000313" key="2">
    <source>
        <dbReference type="EMBL" id="MBO3278117.1"/>
    </source>
</evidence>
<organism evidence="2 3">
    <name type="scientific">Pseudomonas schmalbachii</name>
    <dbReference type="NCBI Taxonomy" id="2816993"/>
    <lineage>
        <taxon>Bacteria</taxon>
        <taxon>Pseudomonadati</taxon>
        <taxon>Pseudomonadota</taxon>
        <taxon>Gammaproteobacteria</taxon>
        <taxon>Pseudomonadales</taxon>
        <taxon>Pseudomonadaceae</taxon>
        <taxon>Pseudomonas</taxon>
    </lineage>
</organism>
<dbReference type="InterPro" id="IPR000073">
    <property type="entry name" value="AB_hydrolase_1"/>
</dbReference>
<dbReference type="InterPro" id="IPR029058">
    <property type="entry name" value="AB_hydrolase_fold"/>
</dbReference>
<dbReference type="EMBL" id="JAELYA010000011">
    <property type="protein sequence ID" value="MBO3278117.1"/>
    <property type="molecule type" value="Genomic_DNA"/>
</dbReference>
<dbReference type="PANTHER" id="PTHR36837">
    <property type="entry name" value="POLY(3-HYDROXYALKANOATE) POLYMERASE SUBUNIT PHAC"/>
    <property type="match status" value="1"/>
</dbReference>
<comment type="caution">
    <text evidence="2">The sequence shown here is derived from an EMBL/GenBank/DDBJ whole genome shotgun (WGS) entry which is preliminary data.</text>
</comment>
<protein>
    <submittedName>
        <fullName evidence="2">Alpha/beta fold hydrolase</fullName>
    </submittedName>
</protein>
<dbReference type="GO" id="GO:0016787">
    <property type="term" value="F:hydrolase activity"/>
    <property type="evidence" value="ECO:0007669"/>
    <property type="project" value="UniProtKB-KW"/>
</dbReference>
<dbReference type="PANTHER" id="PTHR36837:SF2">
    <property type="entry name" value="POLY(3-HYDROXYALKANOATE) POLYMERASE SUBUNIT PHAC"/>
    <property type="match status" value="1"/>
</dbReference>
<sequence length="337" mass="37571">MVQRSVKGFEYLTTPHPQVGVTPRTLLHRRGTLALYHYHSTASEVYRVPLLMVMALNAKASIFDLAKGQSLIEYLIGRGYDVYVIDWNAPTAAESGLKFEDYVLDFIPDSVRRVQQDSGCDDVSMIGYCMGGVLSTTYAALHPEGPLKNLVLFTTPTDFTKMFFHNMLDKGSFDIGRMIGKDGLLSAAAIEKAIDLHRPATRYASQLRLWDNMWNDHYVKAHRMMISWGSGAMPFAGAFFQQMHKEYIRKNGFIEGGIRIGGKPVELKNIKVPLLHVIAQYDSLVPPECAKPLVEGVGSTDKEELILPGGHVSLVAGPAAVKRMWPKLDQWLSVRSV</sequence>
<dbReference type="Gene3D" id="3.40.50.1820">
    <property type="entry name" value="alpha/beta hydrolase"/>
    <property type="match status" value="1"/>
</dbReference>
<dbReference type="InterPro" id="IPR051321">
    <property type="entry name" value="PHA/PHB_synthase"/>
</dbReference>
<proteinExistence type="predicted"/>
<accession>A0ABS3TWS7</accession>